<proteinExistence type="predicted"/>
<name>A0A1E7REQ9_9GAMM</name>
<organism evidence="2 3">
    <name type="scientific">Acinetobacter qingfengensis</name>
    <dbReference type="NCBI Taxonomy" id="1262585"/>
    <lineage>
        <taxon>Bacteria</taxon>
        <taxon>Pseudomonadati</taxon>
        <taxon>Pseudomonadota</taxon>
        <taxon>Gammaproteobacteria</taxon>
        <taxon>Moraxellales</taxon>
        <taxon>Moraxellaceae</taxon>
        <taxon>Acinetobacter</taxon>
    </lineage>
</organism>
<dbReference type="InterPro" id="IPR048037">
    <property type="entry name" value="DmmA-like_C"/>
</dbReference>
<protein>
    <recommendedName>
        <fullName evidence="1">Dimethylamine monooxygenase subunit DmmA-like C-terminal domain-containing protein</fullName>
    </recommendedName>
</protein>
<comment type="caution">
    <text evidence="2">The sequence shown here is derived from an EMBL/GenBank/DDBJ whole genome shotgun (WGS) entry which is preliminary data.</text>
</comment>
<feature type="domain" description="Dimethylamine monooxygenase subunit DmmA-like C-terminal" evidence="1">
    <location>
        <begin position="116"/>
        <end position="159"/>
    </location>
</feature>
<dbReference type="EMBL" id="MKKK01000004">
    <property type="protein sequence ID" value="OEY97742.1"/>
    <property type="molecule type" value="Genomic_DNA"/>
</dbReference>
<dbReference type="AlphaFoldDB" id="A0A1E7REQ9"/>
<evidence type="ECO:0000313" key="3">
    <source>
        <dbReference type="Proteomes" id="UP000185895"/>
    </source>
</evidence>
<dbReference type="Pfam" id="PF22289">
    <property type="entry name" value="DmmA-like_C"/>
    <property type="match status" value="1"/>
</dbReference>
<dbReference type="STRING" id="1262585.BJI46_08285"/>
<keyword evidence="3" id="KW-1185">Reference proteome</keyword>
<reference evidence="2 3" key="1">
    <citation type="submission" date="2016-09" db="EMBL/GenBank/DDBJ databases">
        <authorList>
            <person name="Capua I."/>
            <person name="De Benedictis P."/>
            <person name="Joannis T."/>
            <person name="Lombin L.H."/>
            <person name="Cattoli G."/>
        </authorList>
    </citation>
    <scope>NUCLEOTIDE SEQUENCE [LARGE SCALE GENOMIC DNA]</scope>
    <source>
        <strain evidence="2 3">ANC 4671</strain>
    </source>
</reference>
<dbReference type="OrthoDB" id="6955242at2"/>
<dbReference type="RefSeq" id="WP_070068807.1">
    <property type="nucleotide sequence ID" value="NZ_MKKK01000004.1"/>
</dbReference>
<accession>A0A1E7REQ9</accession>
<dbReference type="Proteomes" id="UP000185895">
    <property type="component" value="Unassembled WGS sequence"/>
</dbReference>
<gene>
    <name evidence="2" type="ORF">BJI46_08285</name>
</gene>
<evidence type="ECO:0000313" key="2">
    <source>
        <dbReference type="EMBL" id="OEY97742.1"/>
    </source>
</evidence>
<dbReference type="NCBIfam" id="NF041259">
    <property type="entry name" value="mono_DmmA_fam"/>
    <property type="match status" value="1"/>
</dbReference>
<sequence length="171" mass="19284">MQDAMSSTPQYTESSHGLLLASRYFIILQDEKSDSALELMDQYQANNNAKIIILANPEDALALHQLSQAFKQACIGTYAIVCGDEYFLWQIKNKLLDYGLVSAEILLIKTPSPNKQIYCVHCFHLFQSSADKFCDCPQCHTSLFIRSHFSERLGAYMAVCANAEQIEEQTT</sequence>
<evidence type="ECO:0000259" key="1">
    <source>
        <dbReference type="Pfam" id="PF22289"/>
    </source>
</evidence>